<dbReference type="GO" id="GO:0003700">
    <property type="term" value="F:DNA-binding transcription factor activity"/>
    <property type="evidence" value="ECO:0007669"/>
    <property type="project" value="InterPro"/>
</dbReference>
<dbReference type="EMBL" id="JACRSO010000001">
    <property type="protein sequence ID" value="MBC8528165.1"/>
    <property type="molecule type" value="Genomic_DNA"/>
</dbReference>
<evidence type="ECO:0000256" key="3">
    <source>
        <dbReference type="ARBA" id="ARBA00023125"/>
    </source>
</evidence>
<dbReference type="PROSITE" id="PS50937">
    <property type="entry name" value="HTH_MERR_2"/>
    <property type="match status" value="1"/>
</dbReference>
<dbReference type="SUPFAM" id="SSF46955">
    <property type="entry name" value="Putative DNA-binding domain"/>
    <property type="match status" value="1"/>
</dbReference>
<sequence length="294" mass="34101">MLLKEACARSGLTKKAVHYYESRGLLAPGVRDNGYRDYSEEDVAHLREIATLRRLGIGVEQIGSILKSADKGAALEKYRYLSQLKMERLQTVQDCLSTLARDYDVERIFDRLQCMEMDEYTLRERMALAFPGNYGLFLSLHFGRFLNEPVDTPEKRAAFRAVIGYLDEVELYLPPELEEGLRQALAAQDAAALQARNQAAMEDVLKDPQRYLEAQEEQIRQYLEFKRSEAYRNSPAGMLEQMLLDFQRRSGYREVLLENLKVLSCAYRDYTERLQRANAAFYKRFPEAQSLYQK</sequence>
<feature type="domain" description="HTH merR-type" evidence="5">
    <location>
        <begin position="1"/>
        <end position="68"/>
    </location>
</feature>
<protein>
    <submittedName>
        <fullName evidence="6">MerR family transcriptional regulator</fullName>
    </submittedName>
</protein>
<comment type="caution">
    <text evidence="6">The sequence shown here is derived from an EMBL/GenBank/DDBJ whole genome shotgun (WGS) entry which is preliminary data.</text>
</comment>
<keyword evidence="4" id="KW-0804">Transcription</keyword>
<dbReference type="AlphaFoldDB" id="A0A926D0N6"/>
<keyword evidence="2" id="KW-0805">Transcription regulation</keyword>
<evidence type="ECO:0000256" key="4">
    <source>
        <dbReference type="ARBA" id="ARBA00023163"/>
    </source>
</evidence>
<keyword evidence="7" id="KW-1185">Reference proteome</keyword>
<evidence type="ECO:0000259" key="5">
    <source>
        <dbReference type="PROSITE" id="PS50937"/>
    </source>
</evidence>
<name>A0A926D0N6_9FIRM</name>
<organism evidence="6 7">
    <name type="scientific">Luoshenia tenuis</name>
    <dbReference type="NCBI Taxonomy" id="2763654"/>
    <lineage>
        <taxon>Bacteria</taxon>
        <taxon>Bacillati</taxon>
        <taxon>Bacillota</taxon>
        <taxon>Clostridia</taxon>
        <taxon>Christensenellales</taxon>
        <taxon>Christensenellaceae</taxon>
        <taxon>Luoshenia</taxon>
    </lineage>
</organism>
<dbReference type="InterPro" id="IPR009061">
    <property type="entry name" value="DNA-bd_dom_put_sf"/>
</dbReference>
<dbReference type="SMART" id="SM00422">
    <property type="entry name" value="HTH_MERR"/>
    <property type="match status" value="1"/>
</dbReference>
<dbReference type="PANTHER" id="PTHR30204:SF69">
    <property type="entry name" value="MERR-FAMILY TRANSCRIPTIONAL REGULATOR"/>
    <property type="match status" value="1"/>
</dbReference>
<dbReference type="RefSeq" id="WP_249284207.1">
    <property type="nucleotide sequence ID" value="NZ_JACRSO010000001.1"/>
</dbReference>
<evidence type="ECO:0000313" key="6">
    <source>
        <dbReference type="EMBL" id="MBC8528165.1"/>
    </source>
</evidence>
<dbReference type="CDD" id="cd00592">
    <property type="entry name" value="HTH_MerR-like"/>
    <property type="match status" value="1"/>
</dbReference>
<dbReference type="Gene3D" id="1.10.1660.10">
    <property type="match status" value="1"/>
</dbReference>
<evidence type="ECO:0000313" key="7">
    <source>
        <dbReference type="Proteomes" id="UP000654279"/>
    </source>
</evidence>
<dbReference type="PANTHER" id="PTHR30204">
    <property type="entry name" value="REDOX-CYCLING DRUG-SENSING TRANSCRIPTIONAL ACTIVATOR SOXR"/>
    <property type="match status" value="1"/>
</dbReference>
<gene>
    <name evidence="6" type="ORF">H8699_01755</name>
</gene>
<dbReference type="Pfam" id="PF13411">
    <property type="entry name" value="MerR_1"/>
    <property type="match status" value="1"/>
</dbReference>
<evidence type="ECO:0000256" key="1">
    <source>
        <dbReference type="ARBA" id="ARBA00022491"/>
    </source>
</evidence>
<dbReference type="InterPro" id="IPR000551">
    <property type="entry name" value="MerR-type_HTH_dom"/>
</dbReference>
<keyword evidence="3" id="KW-0238">DNA-binding</keyword>
<reference evidence="6" key="1">
    <citation type="submission" date="2020-08" db="EMBL/GenBank/DDBJ databases">
        <title>Genome public.</title>
        <authorList>
            <person name="Liu C."/>
            <person name="Sun Q."/>
        </authorList>
    </citation>
    <scope>NUCLEOTIDE SEQUENCE</scope>
    <source>
        <strain evidence="6">NSJ-44</strain>
    </source>
</reference>
<dbReference type="Proteomes" id="UP000654279">
    <property type="component" value="Unassembled WGS sequence"/>
</dbReference>
<keyword evidence="1" id="KW-0678">Repressor</keyword>
<evidence type="ECO:0000256" key="2">
    <source>
        <dbReference type="ARBA" id="ARBA00023015"/>
    </source>
</evidence>
<proteinExistence type="predicted"/>
<dbReference type="GO" id="GO:0003677">
    <property type="term" value="F:DNA binding"/>
    <property type="evidence" value="ECO:0007669"/>
    <property type="project" value="UniProtKB-KW"/>
</dbReference>
<accession>A0A926D0N6</accession>
<dbReference type="InterPro" id="IPR047057">
    <property type="entry name" value="MerR_fam"/>
</dbReference>